<dbReference type="Gene3D" id="3.90.740.10">
    <property type="entry name" value="Valyl/Leucyl/Isoleucyl-tRNA synthetase, editing domain"/>
    <property type="match status" value="1"/>
</dbReference>
<dbReference type="SUPFAM" id="SSF52374">
    <property type="entry name" value="Nucleotidylyl transferase"/>
    <property type="match status" value="1"/>
</dbReference>
<evidence type="ECO:0000256" key="10">
    <source>
        <dbReference type="RuleBase" id="RU363035"/>
    </source>
</evidence>
<evidence type="ECO:0000259" key="11">
    <source>
        <dbReference type="Pfam" id="PF00133"/>
    </source>
</evidence>
<feature type="short sequence motif" description="'KMSKS' region" evidence="9">
    <location>
        <begin position="579"/>
        <end position="583"/>
    </location>
</feature>
<dbReference type="GO" id="GO:0004823">
    <property type="term" value="F:leucine-tRNA ligase activity"/>
    <property type="evidence" value="ECO:0007669"/>
    <property type="project" value="UniProtKB-UniRule"/>
</dbReference>
<keyword evidence="4 9" id="KW-0547">Nucleotide-binding</keyword>
<gene>
    <name evidence="9 15" type="primary">leuS</name>
    <name evidence="15" type="ORF">St703_21750</name>
</gene>
<dbReference type="InterPro" id="IPR015413">
    <property type="entry name" value="Methionyl/Leucyl_tRNA_Synth"/>
</dbReference>
<dbReference type="EC" id="6.1.1.4" evidence="9"/>
<keyword evidence="7 9" id="KW-0030">Aminoacyl-tRNA synthetase</keyword>
<feature type="domain" description="Leucyl-tRNA synthetase editing" evidence="14">
    <location>
        <begin position="221"/>
        <end position="402"/>
    </location>
</feature>
<keyword evidence="6 9" id="KW-0648">Protein biosynthesis</keyword>
<dbReference type="SUPFAM" id="SSF47323">
    <property type="entry name" value="Anticodon-binding domain of a subclass of class I aminoacyl-tRNA synthetases"/>
    <property type="match status" value="1"/>
</dbReference>
<dbReference type="SUPFAM" id="SSF50677">
    <property type="entry name" value="ValRS/IleRS/LeuRS editing domain"/>
    <property type="match status" value="1"/>
</dbReference>
<evidence type="ECO:0000256" key="6">
    <source>
        <dbReference type="ARBA" id="ARBA00022917"/>
    </source>
</evidence>
<dbReference type="Pfam" id="PF09334">
    <property type="entry name" value="tRNA-synt_1g"/>
    <property type="match status" value="1"/>
</dbReference>
<sequence length="809" mass="92224">MAMAFDHRKIEAKWQKFWDEHQTFRTDDASDKPKYYVLDMFPYPSGKGLHVGHPEGYTATDIMARMKRMQGFEVLHPMGWDAFGLPAEQYALDTGNDPGEFTKKNIATFKRQIKSLGFSYDWNREINTTDPQYYRWTQWIFLQLYKKGLAYIAEVPVNWCPALGTVLANEEVIDGKSERGGFPVVRKPMKQWMLKITAYADRLLSDLEDLDWPESIKEMQRNWIGRSEGAEVQFQIDGHGDEKVTVFTTRPDTLFGATYMVLAPEHKLVDKIVTPEQKESIDRYRAEVAAKSDLERTDLAKTKTGAFTGAYAINPVNGKKVPIWIADYVLITYGSGAIMAVPGHDDRDYEFATKFHLPIIEVVAGGDLSKEAYTGEGKHVHSEFLNGLGKKEAITKMIDWLEAHKVGNRKITYRLRDWLFSRQRYWGEPIPIIHMEDGSLKAVPEEELPLRLPKTENIQPSGTGESPLANDTEWINVVDPETGMKGRRETNTMPQWAGSSWYFLRYIDPHNSEKLADPEKLKRWMSVDLYVGGAEHAVLHLLYARFWHKALYDLGVVPTKEPFQKLVNQGMILGGNHEKMSKSKGNVVNPDEIVGSHGADTLRLYEMFMGPIDAAVAWSEKGIDGARRFLDRIWRLFVSPEGGLADQITQNGSTDEAFEKVYHQTVKKVTEDYEIMHFNTGIAQLMTFINEAYKQETIPASMAEGFIKLLSPIAPHISEEIWSLLGHEESIETSSWPSFDVKKLVEDKVEIIVQVNGKIRTRFQVDKGIARERLQEIALNDERIKERLEGKSVKKVIAVPDKLVNIVAK</sequence>
<name>A0A5K7X440_9BACL</name>
<evidence type="ECO:0000259" key="13">
    <source>
        <dbReference type="Pfam" id="PF09334"/>
    </source>
</evidence>
<feature type="domain" description="Methionyl/Valyl/Leucyl/Isoleucyl-tRNA synthetase anticodon-binding" evidence="12">
    <location>
        <begin position="655"/>
        <end position="768"/>
    </location>
</feature>
<feature type="domain" description="Methionyl/Leucyl tRNA synthetase" evidence="13">
    <location>
        <begin position="40"/>
        <end position="172"/>
    </location>
</feature>
<dbReference type="InterPro" id="IPR009080">
    <property type="entry name" value="tRNAsynth_Ia_anticodon-bd"/>
</dbReference>
<dbReference type="Gene3D" id="3.40.50.620">
    <property type="entry name" value="HUPs"/>
    <property type="match status" value="2"/>
</dbReference>
<evidence type="ECO:0000256" key="7">
    <source>
        <dbReference type="ARBA" id="ARBA00023146"/>
    </source>
</evidence>
<dbReference type="HAMAP" id="MF_00049_B">
    <property type="entry name" value="Leu_tRNA_synth_B"/>
    <property type="match status" value="1"/>
</dbReference>
<dbReference type="Pfam" id="PF13603">
    <property type="entry name" value="tRNA-synt_1_2"/>
    <property type="match status" value="1"/>
</dbReference>
<evidence type="ECO:0000256" key="9">
    <source>
        <dbReference type="HAMAP-Rule" id="MF_00049"/>
    </source>
</evidence>
<dbReference type="EMBL" id="AP021853">
    <property type="protein sequence ID" value="BBN99470.1"/>
    <property type="molecule type" value="Genomic_DNA"/>
</dbReference>
<dbReference type="InterPro" id="IPR009008">
    <property type="entry name" value="Val/Leu/Ile-tRNA-synth_edit"/>
</dbReference>
<dbReference type="InterPro" id="IPR014729">
    <property type="entry name" value="Rossmann-like_a/b/a_fold"/>
</dbReference>
<evidence type="ECO:0000256" key="3">
    <source>
        <dbReference type="ARBA" id="ARBA00022598"/>
    </source>
</evidence>
<dbReference type="InterPro" id="IPR002302">
    <property type="entry name" value="Leu-tRNA-ligase"/>
</dbReference>
<dbReference type="Gene3D" id="1.10.730.10">
    <property type="entry name" value="Isoleucyl-tRNA Synthetase, Domain 1"/>
    <property type="match status" value="1"/>
</dbReference>
<dbReference type="Proteomes" id="UP000326951">
    <property type="component" value="Chromosome"/>
</dbReference>
<accession>A0A5K7X440</accession>
<dbReference type="PROSITE" id="PS00178">
    <property type="entry name" value="AA_TRNA_LIGASE_I"/>
    <property type="match status" value="1"/>
</dbReference>
<evidence type="ECO:0000313" key="16">
    <source>
        <dbReference type="Proteomes" id="UP000326951"/>
    </source>
</evidence>
<comment type="similarity">
    <text evidence="1 9 10">Belongs to the class-I aminoacyl-tRNA synthetase family.</text>
</comment>
<dbReference type="GO" id="GO:0002161">
    <property type="term" value="F:aminoacyl-tRNA deacylase activity"/>
    <property type="evidence" value="ECO:0007669"/>
    <property type="project" value="InterPro"/>
</dbReference>
<dbReference type="FunFam" id="3.40.50.620:FF:000077">
    <property type="entry name" value="Leucine--tRNA ligase"/>
    <property type="match status" value="1"/>
</dbReference>
<feature type="domain" description="Aminoacyl-tRNA synthetase class Ia" evidence="11">
    <location>
        <begin position="415"/>
        <end position="607"/>
    </location>
</feature>
<evidence type="ECO:0000259" key="12">
    <source>
        <dbReference type="Pfam" id="PF08264"/>
    </source>
</evidence>
<evidence type="ECO:0000256" key="8">
    <source>
        <dbReference type="ARBA" id="ARBA00047469"/>
    </source>
</evidence>
<protein>
    <recommendedName>
        <fullName evidence="9">Leucine--tRNA ligase</fullName>
        <ecNumber evidence="9">6.1.1.4</ecNumber>
    </recommendedName>
    <alternativeName>
        <fullName evidence="9">Leucyl-tRNA synthetase</fullName>
        <shortName evidence="9">LeuRS</shortName>
    </alternativeName>
</protein>
<dbReference type="Pfam" id="PF08264">
    <property type="entry name" value="Anticodon_1"/>
    <property type="match status" value="1"/>
</dbReference>
<dbReference type="InterPro" id="IPR002300">
    <property type="entry name" value="aa-tRNA-synth_Ia"/>
</dbReference>
<dbReference type="GO" id="GO:0005829">
    <property type="term" value="C:cytosol"/>
    <property type="evidence" value="ECO:0007669"/>
    <property type="project" value="TreeGrafter"/>
</dbReference>
<dbReference type="FunFam" id="1.10.730.10:FF:000011">
    <property type="entry name" value="Leucine--tRNA ligase chloroplastic/mitochondrial"/>
    <property type="match status" value="1"/>
</dbReference>
<evidence type="ECO:0000256" key="2">
    <source>
        <dbReference type="ARBA" id="ARBA00022490"/>
    </source>
</evidence>
<dbReference type="InterPro" id="IPR013155">
    <property type="entry name" value="M/V/L/I-tRNA-synth_anticd-bd"/>
</dbReference>
<comment type="catalytic activity">
    <reaction evidence="8 9">
        <text>tRNA(Leu) + L-leucine + ATP = L-leucyl-tRNA(Leu) + AMP + diphosphate</text>
        <dbReference type="Rhea" id="RHEA:11688"/>
        <dbReference type="Rhea" id="RHEA-COMP:9613"/>
        <dbReference type="Rhea" id="RHEA-COMP:9622"/>
        <dbReference type="ChEBI" id="CHEBI:30616"/>
        <dbReference type="ChEBI" id="CHEBI:33019"/>
        <dbReference type="ChEBI" id="CHEBI:57427"/>
        <dbReference type="ChEBI" id="CHEBI:78442"/>
        <dbReference type="ChEBI" id="CHEBI:78494"/>
        <dbReference type="ChEBI" id="CHEBI:456215"/>
        <dbReference type="EC" id="6.1.1.4"/>
    </reaction>
</comment>
<dbReference type="FunFam" id="3.40.50.620:FF:000056">
    <property type="entry name" value="Leucine--tRNA ligase"/>
    <property type="match status" value="1"/>
</dbReference>
<dbReference type="PANTHER" id="PTHR43740">
    <property type="entry name" value="LEUCYL-TRNA SYNTHETASE"/>
    <property type="match status" value="1"/>
</dbReference>
<dbReference type="InterPro" id="IPR025709">
    <property type="entry name" value="Leu_tRNA-synth_edit"/>
</dbReference>
<keyword evidence="5 9" id="KW-0067">ATP-binding</keyword>
<reference evidence="15 16" key="1">
    <citation type="submission" date="2019-09" db="EMBL/GenBank/DDBJ databases">
        <title>Complete genome sequence of Sporolactobacillus terrae 70-3.</title>
        <authorList>
            <person name="Tanaka N."/>
            <person name="Shiwa Y."/>
            <person name="Fujita N."/>
            <person name="Tanasupawat S."/>
        </authorList>
    </citation>
    <scope>NUCLEOTIDE SEQUENCE [LARGE SCALE GENOMIC DNA]</scope>
    <source>
        <strain evidence="15 16">70-3</strain>
    </source>
</reference>
<evidence type="ECO:0000313" key="15">
    <source>
        <dbReference type="EMBL" id="BBN99470.1"/>
    </source>
</evidence>
<keyword evidence="3 9" id="KW-0436">Ligase</keyword>
<evidence type="ECO:0000256" key="5">
    <source>
        <dbReference type="ARBA" id="ARBA00022840"/>
    </source>
</evidence>
<dbReference type="GO" id="GO:0005524">
    <property type="term" value="F:ATP binding"/>
    <property type="evidence" value="ECO:0007669"/>
    <property type="project" value="UniProtKB-UniRule"/>
</dbReference>
<proteinExistence type="inferred from homology"/>
<feature type="binding site" evidence="9">
    <location>
        <position position="582"/>
    </location>
    <ligand>
        <name>ATP</name>
        <dbReference type="ChEBI" id="CHEBI:30616"/>
    </ligand>
</feature>
<keyword evidence="2 9" id="KW-0963">Cytoplasm</keyword>
<dbReference type="CDD" id="cd00812">
    <property type="entry name" value="LeuRS_core"/>
    <property type="match status" value="1"/>
</dbReference>
<dbReference type="NCBIfam" id="TIGR00396">
    <property type="entry name" value="leuS_bact"/>
    <property type="match status" value="1"/>
</dbReference>
<dbReference type="CDD" id="cd07958">
    <property type="entry name" value="Anticodon_Ia_Leu_BEm"/>
    <property type="match status" value="1"/>
</dbReference>
<dbReference type="GO" id="GO:0006429">
    <property type="term" value="P:leucyl-tRNA aminoacylation"/>
    <property type="evidence" value="ECO:0007669"/>
    <property type="project" value="UniProtKB-UniRule"/>
</dbReference>
<dbReference type="AlphaFoldDB" id="A0A5K7X440"/>
<dbReference type="Pfam" id="PF00133">
    <property type="entry name" value="tRNA-synt_1"/>
    <property type="match status" value="1"/>
</dbReference>
<comment type="caution">
    <text evidence="9">Lacks conserved residue(s) required for the propagation of feature annotation.</text>
</comment>
<organism evidence="15 16">
    <name type="scientific">Sporolactobacillus terrae</name>
    <dbReference type="NCBI Taxonomy" id="269673"/>
    <lineage>
        <taxon>Bacteria</taxon>
        <taxon>Bacillati</taxon>
        <taxon>Bacillota</taxon>
        <taxon>Bacilli</taxon>
        <taxon>Bacillales</taxon>
        <taxon>Sporolactobacillaceae</taxon>
        <taxon>Sporolactobacillus</taxon>
    </lineage>
</organism>
<dbReference type="InterPro" id="IPR001412">
    <property type="entry name" value="aa-tRNA-synth_I_CS"/>
</dbReference>
<evidence type="ECO:0000259" key="14">
    <source>
        <dbReference type="Pfam" id="PF13603"/>
    </source>
</evidence>
<evidence type="ECO:0000256" key="1">
    <source>
        <dbReference type="ARBA" id="ARBA00005594"/>
    </source>
</evidence>
<dbReference type="PANTHER" id="PTHR43740:SF2">
    <property type="entry name" value="LEUCINE--TRNA LIGASE, MITOCHONDRIAL"/>
    <property type="match status" value="1"/>
</dbReference>
<comment type="subcellular location">
    <subcellularLocation>
        <location evidence="9">Cytoplasm</location>
    </subcellularLocation>
</comment>
<dbReference type="PRINTS" id="PR00985">
    <property type="entry name" value="TRNASYNTHLEU"/>
</dbReference>
<evidence type="ECO:0000256" key="4">
    <source>
        <dbReference type="ARBA" id="ARBA00022741"/>
    </source>
</evidence>
<dbReference type="Gene3D" id="3.10.20.590">
    <property type="match status" value="1"/>
</dbReference>